<reference evidence="2 3" key="1">
    <citation type="submission" date="2019-10" db="EMBL/GenBank/DDBJ databases">
        <title>Genomic analysis of Raineyella sp. CBA3103.</title>
        <authorList>
            <person name="Roh S.W."/>
        </authorList>
    </citation>
    <scope>NUCLEOTIDE SEQUENCE [LARGE SCALE GENOMIC DNA]</scope>
    <source>
        <strain evidence="2 3">CBA3103</strain>
    </source>
</reference>
<proteinExistence type="predicted"/>
<dbReference type="Proteomes" id="UP000386847">
    <property type="component" value="Chromosome"/>
</dbReference>
<name>A0A5Q2FBH9_9ACTN</name>
<organism evidence="2 3">
    <name type="scientific">Raineyella fluvialis</name>
    <dbReference type="NCBI Taxonomy" id="2662261"/>
    <lineage>
        <taxon>Bacteria</taxon>
        <taxon>Bacillati</taxon>
        <taxon>Actinomycetota</taxon>
        <taxon>Actinomycetes</taxon>
        <taxon>Propionibacteriales</taxon>
        <taxon>Propionibacteriaceae</taxon>
        <taxon>Raineyella</taxon>
    </lineage>
</organism>
<accession>A0A5Q2FBH9</accession>
<evidence type="ECO:0000313" key="2">
    <source>
        <dbReference type="EMBL" id="QGF23761.1"/>
    </source>
</evidence>
<dbReference type="AlphaFoldDB" id="A0A5Q2FBH9"/>
<dbReference type="RefSeq" id="WP_153572291.1">
    <property type="nucleotide sequence ID" value="NZ_CP045725.1"/>
</dbReference>
<feature type="transmembrane region" description="Helical" evidence="1">
    <location>
        <begin position="12"/>
        <end position="31"/>
    </location>
</feature>
<evidence type="ECO:0000313" key="3">
    <source>
        <dbReference type="Proteomes" id="UP000386847"/>
    </source>
</evidence>
<evidence type="ECO:0000256" key="1">
    <source>
        <dbReference type="SAM" id="Phobius"/>
    </source>
</evidence>
<keyword evidence="1" id="KW-0472">Membrane</keyword>
<keyword evidence="1" id="KW-0812">Transmembrane</keyword>
<feature type="transmembrane region" description="Helical" evidence="1">
    <location>
        <begin position="141"/>
        <end position="169"/>
    </location>
</feature>
<protein>
    <submittedName>
        <fullName evidence="2">Uncharacterized protein</fullName>
    </submittedName>
</protein>
<gene>
    <name evidence="2" type="ORF">Rai3103_08840</name>
</gene>
<dbReference type="KEGG" id="rain:Rai3103_08840"/>
<sequence>MERTTYGVLSRVAAIVLVLVGAVAIIGGSWAHGYVKDQLSQERITMPAGPALTNDAMKAALTKYAGTPLDNGPKAQAYANHYILEHMNASSGGKTYNEISGQFMTLSKDTNADKAQVQKLGDLRQSLFMGDMLRTALLTAYAWWLIGSIALYAGIALIVVAVILGVLGWGPLRKSAAA</sequence>
<keyword evidence="1" id="KW-1133">Transmembrane helix</keyword>
<keyword evidence="3" id="KW-1185">Reference proteome</keyword>
<dbReference type="EMBL" id="CP045725">
    <property type="protein sequence ID" value="QGF23761.1"/>
    <property type="molecule type" value="Genomic_DNA"/>
</dbReference>